<feature type="compositionally biased region" description="Basic and acidic residues" evidence="1">
    <location>
        <begin position="42"/>
        <end position="64"/>
    </location>
</feature>
<reference evidence="2 3" key="1">
    <citation type="journal article" date="2019" name="Nat. Ecol. Evol.">
        <title>Megaphylogeny resolves global patterns of mushroom evolution.</title>
        <authorList>
            <person name="Varga T."/>
            <person name="Krizsan K."/>
            <person name="Foldi C."/>
            <person name="Dima B."/>
            <person name="Sanchez-Garcia M."/>
            <person name="Sanchez-Ramirez S."/>
            <person name="Szollosi G.J."/>
            <person name="Szarkandi J.G."/>
            <person name="Papp V."/>
            <person name="Albert L."/>
            <person name="Andreopoulos W."/>
            <person name="Angelini C."/>
            <person name="Antonin V."/>
            <person name="Barry K.W."/>
            <person name="Bougher N.L."/>
            <person name="Buchanan P."/>
            <person name="Buyck B."/>
            <person name="Bense V."/>
            <person name="Catcheside P."/>
            <person name="Chovatia M."/>
            <person name="Cooper J."/>
            <person name="Damon W."/>
            <person name="Desjardin D."/>
            <person name="Finy P."/>
            <person name="Geml J."/>
            <person name="Haridas S."/>
            <person name="Hughes K."/>
            <person name="Justo A."/>
            <person name="Karasinski D."/>
            <person name="Kautmanova I."/>
            <person name="Kiss B."/>
            <person name="Kocsube S."/>
            <person name="Kotiranta H."/>
            <person name="LaButti K.M."/>
            <person name="Lechner B.E."/>
            <person name="Liimatainen K."/>
            <person name="Lipzen A."/>
            <person name="Lukacs Z."/>
            <person name="Mihaltcheva S."/>
            <person name="Morgado L.N."/>
            <person name="Niskanen T."/>
            <person name="Noordeloos M.E."/>
            <person name="Ohm R.A."/>
            <person name="Ortiz-Santana B."/>
            <person name="Ovrebo C."/>
            <person name="Racz N."/>
            <person name="Riley R."/>
            <person name="Savchenko A."/>
            <person name="Shiryaev A."/>
            <person name="Soop K."/>
            <person name="Spirin V."/>
            <person name="Szebenyi C."/>
            <person name="Tomsovsky M."/>
            <person name="Tulloss R.E."/>
            <person name="Uehling J."/>
            <person name="Grigoriev I.V."/>
            <person name="Vagvolgyi C."/>
            <person name="Papp T."/>
            <person name="Martin F.M."/>
            <person name="Miettinen O."/>
            <person name="Hibbett D.S."/>
            <person name="Nagy L.G."/>
        </authorList>
    </citation>
    <scope>NUCLEOTIDE SEQUENCE [LARGE SCALE GENOMIC DNA]</scope>
    <source>
        <strain evidence="2 3">FP101781</strain>
    </source>
</reference>
<evidence type="ECO:0000313" key="2">
    <source>
        <dbReference type="EMBL" id="TEB35431.1"/>
    </source>
</evidence>
<proteinExistence type="predicted"/>
<evidence type="ECO:0000256" key="1">
    <source>
        <dbReference type="SAM" id="MobiDB-lite"/>
    </source>
</evidence>
<dbReference type="AlphaFoldDB" id="A0A4Y7TN99"/>
<keyword evidence="3" id="KW-1185">Reference proteome</keyword>
<dbReference type="EMBL" id="QPFP01000007">
    <property type="protein sequence ID" value="TEB35431.1"/>
    <property type="molecule type" value="Genomic_DNA"/>
</dbReference>
<name>A0A4Y7TN99_COPMI</name>
<accession>A0A4Y7TN99</accession>
<evidence type="ECO:0000313" key="3">
    <source>
        <dbReference type="Proteomes" id="UP000298030"/>
    </source>
</evidence>
<feature type="region of interest" description="Disordered" evidence="1">
    <location>
        <begin position="40"/>
        <end position="65"/>
    </location>
</feature>
<comment type="caution">
    <text evidence="2">The sequence shown here is derived from an EMBL/GenBank/DDBJ whole genome shotgun (WGS) entry which is preliminary data.</text>
</comment>
<organism evidence="2 3">
    <name type="scientific">Coprinellus micaceus</name>
    <name type="common">Glistening ink-cap mushroom</name>
    <name type="synonym">Coprinus micaceus</name>
    <dbReference type="NCBI Taxonomy" id="71717"/>
    <lineage>
        <taxon>Eukaryota</taxon>
        <taxon>Fungi</taxon>
        <taxon>Dikarya</taxon>
        <taxon>Basidiomycota</taxon>
        <taxon>Agaricomycotina</taxon>
        <taxon>Agaricomycetes</taxon>
        <taxon>Agaricomycetidae</taxon>
        <taxon>Agaricales</taxon>
        <taxon>Agaricineae</taxon>
        <taxon>Psathyrellaceae</taxon>
        <taxon>Coprinellus</taxon>
    </lineage>
</organism>
<dbReference type="Proteomes" id="UP000298030">
    <property type="component" value="Unassembled WGS sequence"/>
</dbReference>
<gene>
    <name evidence="2" type="ORF">FA13DRAFT_1342353</name>
</gene>
<protein>
    <submittedName>
        <fullName evidence="2">Uncharacterized protein</fullName>
    </submittedName>
</protein>
<sequence length="135" mass="14864">MLGHLFCPMKIAGISSSRLSCPKRFFGLLELLIFPSPISGVDEPRKPATHDTRTRSRNTGKDGEVCTTDAEIPATAFARGSFVRQNWSERSLEITIFIGKRSSHPNSYPVLPLPMLDGVLPSPMAIATPQRRRSA</sequence>